<dbReference type="SMART" id="SM00177">
    <property type="entry name" value="ARF"/>
    <property type="match status" value="1"/>
</dbReference>
<dbReference type="NCBIfam" id="TIGR00231">
    <property type="entry name" value="small_GTP"/>
    <property type="match status" value="1"/>
</dbReference>
<dbReference type="GO" id="GO:0003924">
    <property type="term" value="F:GTPase activity"/>
    <property type="evidence" value="ECO:0007669"/>
    <property type="project" value="InterPro"/>
</dbReference>
<dbReference type="InterPro" id="IPR006689">
    <property type="entry name" value="Small_GTPase_ARF/SAR"/>
</dbReference>
<dbReference type="Gene3D" id="3.40.50.300">
    <property type="entry name" value="P-loop containing nucleotide triphosphate hydrolases"/>
    <property type="match status" value="1"/>
</dbReference>
<keyword evidence="7" id="KW-1133">Transmembrane helix</keyword>
<dbReference type="FunFam" id="3.40.50.300:FF:001015">
    <property type="entry name" value="ADP-ribosylation factor-like protein 8B"/>
    <property type="match status" value="1"/>
</dbReference>
<evidence type="ECO:0000256" key="2">
    <source>
        <dbReference type="ARBA" id="ARBA00022741"/>
    </source>
</evidence>
<dbReference type="GO" id="GO:0046872">
    <property type="term" value="F:metal ion binding"/>
    <property type="evidence" value="ECO:0007669"/>
    <property type="project" value="UniProtKB-KW"/>
</dbReference>
<keyword evidence="9" id="KW-1185">Reference proteome</keyword>
<dbReference type="PROSITE" id="PS51419">
    <property type="entry name" value="RAB"/>
    <property type="match status" value="1"/>
</dbReference>
<feature type="binding site" evidence="4">
    <location>
        <begin position="130"/>
        <end position="133"/>
    </location>
    <ligand>
        <name>GTP</name>
        <dbReference type="ChEBI" id="CHEBI:37565"/>
    </ligand>
</feature>
<keyword evidence="7" id="KW-0812">Transmembrane</keyword>
<dbReference type="SMART" id="SM00175">
    <property type="entry name" value="RAB"/>
    <property type="match status" value="1"/>
</dbReference>
<evidence type="ECO:0000256" key="3">
    <source>
        <dbReference type="ARBA" id="ARBA00023134"/>
    </source>
</evidence>
<keyword evidence="5" id="KW-0479">Metal-binding</keyword>
<dbReference type="GO" id="GO:0005525">
    <property type="term" value="F:GTP binding"/>
    <property type="evidence" value="ECO:0007669"/>
    <property type="project" value="UniProtKB-KW"/>
</dbReference>
<dbReference type="PANTHER" id="PTHR45732:SF7">
    <property type="entry name" value="ADP-RIBOSYLATION FACTOR-LIKE PROTEIN 8"/>
    <property type="match status" value="1"/>
</dbReference>
<feature type="region of interest" description="Disordered" evidence="6">
    <location>
        <begin position="270"/>
        <end position="327"/>
    </location>
</feature>
<sequence>MVGIFKRIYDWLLSLFWATEMDITMIGLQNAGKTSLLRVLAGGEFTIDSIPTVGFNMKRVQKGHVTLKCWDLGGQPRFRSMWERYCRGVNAIVFIVDAADKEALPVAKEELHILLEKPAMEGIPLLVLGNKSDLSGHAGVDELIEALNLKTVTQREVSCYGISAKEETNLDAVLQWLIARADNCTYTAFGGRRCYGNRYSTWNSWARWLVLGLVVGAAILFFLLFSCISARRRRKAGNQPFRGTGWALGKTPNRNDNTAQPYYGNNMQNMQTTQPYYNNSNNPAPPPTYGGANNSYYGKDNTGVQAPAPAYGGYAPPQGPPPGGRNY</sequence>
<comment type="caution">
    <text evidence="8">The sequence shown here is derived from an EMBL/GenBank/DDBJ whole genome shotgun (WGS) entry which is preliminary data.</text>
</comment>
<feature type="binding site" evidence="4">
    <location>
        <position position="74"/>
    </location>
    <ligand>
        <name>GTP</name>
        <dbReference type="ChEBI" id="CHEBI:37565"/>
    </ligand>
</feature>
<dbReference type="InterPro" id="IPR044154">
    <property type="entry name" value="Arl8a/8b"/>
</dbReference>
<keyword evidence="5" id="KW-0460">Magnesium</keyword>
<dbReference type="GO" id="GO:0015031">
    <property type="term" value="P:protein transport"/>
    <property type="evidence" value="ECO:0007669"/>
    <property type="project" value="InterPro"/>
</dbReference>
<dbReference type="EMBL" id="LAFY01000593">
    <property type="protein sequence ID" value="KJX96793.1"/>
    <property type="molecule type" value="Genomic_DNA"/>
</dbReference>
<dbReference type="PANTHER" id="PTHR45732">
    <property type="entry name" value="ADP-RIBOSYLATION FACTOR-LIKE PROTEIN 8"/>
    <property type="match status" value="1"/>
</dbReference>
<evidence type="ECO:0000313" key="9">
    <source>
        <dbReference type="Proteomes" id="UP000033647"/>
    </source>
</evidence>
<dbReference type="SUPFAM" id="SSF52540">
    <property type="entry name" value="P-loop containing nucleoside triphosphate hydrolases"/>
    <property type="match status" value="1"/>
</dbReference>
<dbReference type="PRINTS" id="PR00328">
    <property type="entry name" value="SAR1GTPBP"/>
</dbReference>
<dbReference type="InterPro" id="IPR005225">
    <property type="entry name" value="Small_GTP-bd"/>
</dbReference>
<feature type="binding site" evidence="5">
    <location>
        <position position="52"/>
    </location>
    <ligand>
        <name>Mg(2+)</name>
        <dbReference type="ChEBI" id="CHEBI:18420"/>
    </ligand>
</feature>
<feature type="compositionally biased region" description="Pro residues" evidence="6">
    <location>
        <begin position="317"/>
        <end position="327"/>
    </location>
</feature>
<gene>
    <name evidence="8" type="ORF">TI39_contig601g00015</name>
</gene>
<dbReference type="AlphaFoldDB" id="A0A0F4GHN3"/>
<evidence type="ECO:0000256" key="5">
    <source>
        <dbReference type="PIRSR" id="PIRSR606689-2"/>
    </source>
</evidence>
<dbReference type="Pfam" id="PF00025">
    <property type="entry name" value="Arf"/>
    <property type="match status" value="1"/>
</dbReference>
<evidence type="ECO:0000256" key="6">
    <source>
        <dbReference type="SAM" id="MobiDB-lite"/>
    </source>
</evidence>
<keyword evidence="3 4" id="KW-0342">GTP-binding</keyword>
<keyword evidence="7" id="KW-0472">Membrane</keyword>
<dbReference type="SMART" id="SM00178">
    <property type="entry name" value="SAR"/>
    <property type="match status" value="1"/>
</dbReference>
<proteinExistence type="inferred from homology"/>
<comment type="similarity">
    <text evidence="1">Belongs to the small GTPase superfamily. Arf family.</text>
</comment>
<evidence type="ECO:0000256" key="7">
    <source>
        <dbReference type="SAM" id="Phobius"/>
    </source>
</evidence>
<evidence type="ECO:0000313" key="8">
    <source>
        <dbReference type="EMBL" id="KJX96793.1"/>
    </source>
</evidence>
<evidence type="ECO:0000256" key="4">
    <source>
        <dbReference type="PIRSR" id="PIRSR606689-1"/>
    </source>
</evidence>
<organism evidence="8 9">
    <name type="scientific">Zymoseptoria brevis</name>
    <dbReference type="NCBI Taxonomy" id="1047168"/>
    <lineage>
        <taxon>Eukaryota</taxon>
        <taxon>Fungi</taxon>
        <taxon>Dikarya</taxon>
        <taxon>Ascomycota</taxon>
        <taxon>Pezizomycotina</taxon>
        <taxon>Dothideomycetes</taxon>
        <taxon>Dothideomycetidae</taxon>
        <taxon>Mycosphaerellales</taxon>
        <taxon>Mycosphaerellaceae</taxon>
        <taxon>Zymoseptoria</taxon>
    </lineage>
</organism>
<feature type="binding site" evidence="4">
    <location>
        <begin position="27"/>
        <end position="34"/>
    </location>
    <ligand>
        <name>GTP</name>
        <dbReference type="ChEBI" id="CHEBI:37565"/>
    </ligand>
</feature>
<dbReference type="OrthoDB" id="2011769at2759"/>
<dbReference type="SMART" id="SM00173">
    <property type="entry name" value="RAS"/>
    <property type="match status" value="1"/>
</dbReference>
<feature type="compositionally biased region" description="Low complexity" evidence="6">
    <location>
        <begin position="305"/>
        <end position="316"/>
    </location>
</feature>
<dbReference type="Pfam" id="PF12273">
    <property type="entry name" value="RCR"/>
    <property type="match status" value="1"/>
</dbReference>
<dbReference type="PROSITE" id="PS51417">
    <property type="entry name" value="ARF"/>
    <property type="match status" value="1"/>
</dbReference>
<feature type="transmembrane region" description="Helical" evidence="7">
    <location>
        <begin position="205"/>
        <end position="225"/>
    </location>
</feature>
<name>A0A0F4GHN3_9PEZI</name>
<evidence type="ECO:0000256" key="1">
    <source>
        <dbReference type="ARBA" id="ARBA00010290"/>
    </source>
</evidence>
<evidence type="ECO:0008006" key="10">
    <source>
        <dbReference type="Google" id="ProtNLM"/>
    </source>
</evidence>
<dbReference type="InterPro" id="IPR027417">
    <property type="entry name" value="P-loop_NTPase"/>
</dbReference>
<dbReference type="Proteomes" id="UP000033647">
    <property type="component" value="Unassembled WGS sequence"/>
</dbReference>
<dbReference type="CDD" id="cd04159">
    <property type="entry name" value="Arl10_like"/>
    <property type="match status" value="1"/>
</dbReference>
<feature type="binding site" evidence="5">
    <location>
        <position position="34"/>
    </location>
    <ligand>
        <name>Mg(2+)</name>
        <dbReference type="ChEBI" id="CHEBI:18420"/>
    </ligand>
</feature>
<protein>
    <recommendedName>
        <fullName evidence="10">Adp-ribosylation factor family protein</fullName>
    </recommendedName>
</protein>
<accession>A0A0F4GHN3</accession>
<keyword evidence="2 4" id="KW-0547">Nucleotide-binding</keyword>
<dbReference type="InterPro" id="IPR020999">
    <property type="entry name" value="Chitin_synth_reg_RCR"/>
</dbReference>
<reference evidence="8 9" key="1">
    <citation type="submission" date="2015-03" db="EMBL/GenBank/DDBJ databases">
        <title>RNA-seq based gene annotation and comparative genomics of four Zymoseptoria species reveal species-specific pathogenicity related genes and transposable element activity.</title>
        <authorList>
            <person name="Grandaubert J."/>
            <person name="Bhattacharyya A."/>
            <person name="Stukenbrock E.H."/>
        </authorList>
    </citation>
    <scope>NUCLEOTIDE SEQUENCE [LARGE SCALE GENOMIC DNA]</scope>
    <source>
        <strain evidence="8 9">Zb18110</strain>
    </source>
</reference>
<dbReference type="GO" id="GO:0098852">
    <property type="term" value="C:lytic vacuole membrane"/>
    <property type="evidence" value="ECO:0007669"/>
    <property type="project" value="TreeGrafter"/>
</dbReference>
<dbReference type="STRING" id="1047168.A0A0F4GHN3"/>